<comment type="caution">
    <text evidence="1">The sequence shown here is derived from an EMBL/GenBank/DDBJ whole genome shotgun (WGS) entry which is preliminary data.</text>
</comment>
<evidence type="ECO:0000313" key="1">
    <source>
        <dbReference type="EMBL" id="CAF4328004.1"/>
    </source>
</evidence>
<feature type="non-terminal residue" evidence="1">
    <location>
        <position position="25"/>
    </location>
</feature>
<organism evidence="1 2">
    <name type="scientific">Adineta steineri</name>
    <dbReference type="NCBI Taxonomy" id="433720"/>
    <lineage>
        <taxon>Eukaryota</taxon>
        <taxon>Metazoa</taxon>
        <taxon>Spiralia</taxon>
        <taxon>Gnathifera</taxon>
        <taxon>Rotifera</taxon>
        <taxon>Eurotatoria</taxon>
        <taxon>Bdelloidea</taxon>
        <taxon>Adinetida</taxon>
        <taxon>Adinetidae</taxon>
        <taxon>Adineta</taxon>
    </lineage>
</organism>
<sequence length="25" mass="2942">MSLLKPYPTALRNYLEQAAFKLMIE</sequence>
<dbReference type="AlphaFoldDB" id="A0A820JJ01"/>
<dbReference type="Proteomes" id="UP000663844">
    <property type="component" value="Unassembled WGS sequence"/>
</dbReference>
<protein>
    <submittedName>
        <fullName evidence="1">Uncharacterized protein</fullName>
    </submittedName>
</protein>
<dbReference type="EMBL" id="CAJOAZ010018605">
    <property type="protein sequence ID" value="CAF4328004.1"/>
    <property type="molecule type" value="Genomic_DNA"/>
</dbReference>
<accession>A0A820JJ01</accession>
<name>A0A820JJ01_9BILA</name>
<evidence type="ECO:0000313" key="2">
    <source>
        <dbReference type="Proteomes" id="UP000663844"/>
    </source>
</evidence>
<gene>
    <name evidence="1" type="ORF">OXD698_LOCUS47537</name>
</gene>
<proteinExistence type="predicted"/>
<reference evidence="1" key="1">
    <citation type="submission" date="2021-02" db="EMBL/GenBank/DDBJ databases">
        <authorList>
            <person name="Nowell W R."/>
        </authorList>
    </citation>
    <scope>NUCLEOTIDE SEQUENCE</scope>
</reference>